<dbReference type="EMBL" id="KN836107">
    <property type="protein sequence ID" value="KIK32809.1"/>
    <property type="molecule type" value="Genomic_DNA"/>
</dbReference>
<organism evidence="1 2">
    <name type="scientific">Suillus luteus UH-Slu-Lm8-n1</name>
    <dbReference type="NCBI Taxonomy" id="930992"/>
    <lineage>
        <taxon>Eukaryota</taxon>
        <taxon>Fungi</taxon>
        <taxon>Dikarya</taxon>
        <taxon>Basidiomycota</taxon>
        <taxon>Agaricomycotina</taxon>
        <taxon>Agaricomycetes</taxon>
        <taxon>Agaricomycetidae</taxon>
        <taxon>Boletales</taxon>
        <taxon>Suillineae</taxon>
        <taxon>Suillaceae</taxon>
        <taxon>Suillus</taxon>
    </lineage>
</organism>
<accession>A0A0D0A3J4</accession>
<protein>
    <submittedName>
        <fullName evidence="1">Uncharacterized protein</fullName>
    </submittedName>
</protein>
<name>A0A0D0A3J4_9AGAM</name>
<gene>
    <name evidence="1" type="ORF">CY34DRAFT_752078</name>
</gene>
<keyword evidence="2" id="KW-1185">Reference proteome</keyword>
<dbReference type="Proteomes" id="UP000054485">
    <property type="component" value="Unassembled WGS sequence"/>
</dbReference>
<evidence type="ECO:0000313" key="2">
    <source>
        <dbReference type="Proteomes" id="UP000054485"/>
    </source>
</evidence>
<dbReference type="HOGENOM" id="CLU_2307933_0_0_1"/>
<sequence>MIIVSSAPSGWPLISSVLAAIAWVLGELMERCWLHSNLELDFTVVSFLSSIREFNTEIIANSEVGIDIPAVVFQSVAMYQQAEMYSARNARSNNNRLLLV</sequence>
<reference evidence="2" key="2">
    <citation type="submission" date="2015-01" db="EMBL/GenBank/DDBJ databases">
        <title>Evolutionary Origins and Diversification of the Mycorrhizal Mutualists.</title>
        <authorList>
            <consortium name="DOE Joint Genome Institute"/>
            <consortium name="Mycorrhizal Genomics Consortium"/>
            <person name="Kohler A."/>
            <person name="Kuo A."/>
            <person name="Nagy L.G."/>
            <person name="Floudas D."/>
            <person name="Copeland A."/>
            <person name="Barry K.W."/>
            <person name="Cichocki N."/>
            <person name="Veneault-Fourrey C."/>
            <person name="LaButti K."/>
            <person name="Lindquist E.A."/>
            <person name="Lipzen A."/>
            <person name="Lundell T."/>
            <person name="Morin E."/>
            <person name="Murat C."/>
            <person name="Riley R."/>
            <person name="Ohm R."/>
            <person name="Sun H."/>
            <person name="Tunlid A."/>
            <person name="Henrissat B."/>
            <person name="Grigoriev I.V."/>
            <person name="Hibbett D.S."/>
            <person name="Martin F."/>
        </authorList>
    </citation>
    <scope>NUCLEOTIDE SEQUENCE [LARGE SCALE GENOMIC DNA]</scope>
    <source>
        <strain evidence="2">UH-Slu-Lm8-n1</strain>
    </source>
</reference>
<dbReference type="InParanoid" id="A0A0D0A3J4"/>
<reference evidence="1 2" key="1">
    <citation type="submission" date="2014-04" db="EMBL/GenBank/DDBJ databases">
        <authorList>
            <consortium name="DOE Joint Genome Institute"/>
            <person name="Kuo A."/>
            <person name="Ruytinx J."/>
            <person name="Rineau F."/>
            <person name="Colpaert J."/>
            <person name="Kohler A."/>
            <person name="Nagy L.G."/>
            <person name="Floudas D."/>
            <person name="Copeland A."/>
            <person name="Barry K.W."/>
            <person name="Cichocki N."/>
            <person name="Veneault-Fourrey C."/>
            <person name="LaButti K."/>
            <person name="Lindquist E.A."/>
            <person name="Lipzen A."/>
            <person name="Lundell T."/>
            <person name="Morin E."/>
            <person name="Murat C."/>
            <person name="Sun H."/>
            <person name="Tunlid A."/>
            <person name="Henrissat B."/>
            <person name="Grigoriev I.V."/>
            <person name="Hibbett D.S."/>
            <person name="Martin F."/>
            <person name="Nordberg H.P."/>
            <person name="Cantor M.N."/>
            <person name="Hua S.X."/>
        </authorList>
    </citation>
    <scope>NUCLEOTIDE SEQUENCE [LARGE SCALE GENOMIC DNA]</scope>
    <source>
        <strain evidence="1 2">UH-Slu-Lm8-n1</strain>
    </source>
</reference>
<dbReference type="AlphaFoldDB" id="A0A0D0A3J4"/>
<proteinExistence type="predicted"/>
<evidence type="ECO:0000313" key="1">
    <source>
        <dbReference type="EMBL" id="KIK32809.1"/>
    </source>
</evidence>